<evidence type="ECO:0000313" key="2">
    <source>
        <dbReference type="Proteomes" id="UP000092665"/>
    </source>
</evidence>
<sequence>MEIGTYLEAHKLNEAVTHSLCLCREDTGYEYIILTPCGICQKRLIHWGGSVKAAVTNEKNELLFKAIRELRPYHWSAVNGEKL</sequence>
<reference evidence="2" key="1">
    <citation type="submission" date="2015-11" db="EMBL/GenBank/DDBJ databases">
        <authorList>
            <person name="Tobias N.J."/>
            <person name="Mishra B."/>
            <person name="Gupta D.K."/>
            <person name="Thines M."/>
            <person name="Stinear T.P."/>
            <person name="Bode H.B."/>
        </authorList>
    </citation>
    <scope>NUCLEOTIDE SEQUENCE [LARGE SCALE GENOMIC DNA]</scope>
    <source>
        <strain evidence="2">PB45.5</strain>
    </source>
</reference>
<evidence type="ECO:0000313" key="1">
    <source>
        <dbReference type="EMBL" id="OCA55947.1"/>
    </source>
</evidence>
<dbReference type="InterPro" id="IPR016193">
    <property type="entry name" value="Cytidine_deaminase-like"/>
</dbReference>
<proteinExistence type="predicted"/>
<gene>
    <name evidence="1" type="ORF">Phpb_01058</name>
</gene>
<dbReference type="GO" id="GO:0003824">
    <property type="term" value="F:catalytic activity"/>
    <property type="evidence" value="ECO:0007669"/>
    <property type="project" value="InterPro"/>
</dbReference>
<dbReference type="Proteomes" id="UP000092665">
    <property type="component" value="Unassembled WGS sequence"/>
</dbReference>
<organism evidence="1 2">
    <name type="scientific">Photorhabdus namnaonensis</name>
    <dbReference type="NCBI Taxonomy" id="1851568"/>
    <lineage>
        <taxon>Bacteria</taxon>
        <taxon>Pseudomonadati</taxon>
        <taxon>Pseudomonadota</taxon>
        <taxon>Gammaproteobacteria</taxon>
        <taxon>Enterobacterales</taxon>
        <taxon>Morganellaceae</taxon>
        <taxon>Photorhabdus</taxon>
    </lineage>
</organism>
<name>A0A1B8YLT1_9GAMM</name>
<dbReference type="SUPFAM" id="SSF53927">
    <property type="entry name" value="Cytidine deaminase-like"/>
    <property type="match status" value="1"/>
</dbReference>
<keyword evidence="2" id="KW-1185">Reference proteome</keyword>
<dbReference type="RefSeq" id="WP_205634737.1">
    <property type="nucleotide sequence ID" value="NZ_CAWMQN010000020.1"/>
</dbReference>
<dbReference type="Gene3D" id="3.40.140.10">
    <property type="entry name" value="Cytidine Deaminase, domain 2"/>
    <property type="match status" value="1"/>
</dbReference>
<dbReference type="AlphaFoldDB" id="A0A1B8YLT1"/>
<dbReference type="EMBL" id="LOIC01000020">
    <property type="protein sequence ID" value="OCA55947.1"/>
    <property type="molecule type" value="Genomic_DNA"/>
</dbReference>
<accession>A0A1B8YLT1</accession>
<protein>
    <submittedName>
        <fullName evidence="1">Cytidine deaminase</fullName>
    </submittedName>
</protein>
<dbReference type="PATRIC" id="fig|29488.15.peg.1160"/>
<comment type="caution">
    <text evidence="1">The sequence shown here is derived from an EMBL/GenBank/DDBJ whole genome shotgun (WGS) entry which is preliminary data.</text>
</comment>